<evidence type="ECO:0000256" key="1">
    <source>
        <dbReference type="SAM" id="MobiDB-lite"/>
    </source>
</evidence>
<reference evidence="2" key="1">
    <citation type="submission" date="2015-04" db="UniProtKB">
        <authorList>
            <consortium name="EnsemblPlants"/>
        </authorList>
    </citation>
    <scope>IDENTIFICATION</scope>
</reference>
<reference evidence="2" key="2">
    <citation type="submission" date="2018-05" db="EMBL/GenBank/DDBJ databases">
        <title>OgluRS3 (Oryza glumaepatula Reference Sequence Version 3).</title>
        <authorList>
            <person name="Zhang J."/>
            <person name="Kudrna D."/>
            <person name="Lee S."/>
            <person name="Talag J."/>
            <person name="Welchert J."/>
            <person name="Wing R.A."/>
        </authorList>
    </citation>
    <scope>NUCLEOTIDE SEQUENCE [LARGE SCALE GENOMIC DNA]</scope>
</reference>
<feature type="compositionally biased region" description="Polar residues" evidence="1">
    <location>
        <begin position="140"/>
        <end position="156"/>
    </location>
</feature>
<feature type="region of interest" description="Disordered" evidence="1">
    <location>
        <begin position="1"/>
        <end position="43"/>
    </location>
</feature>
<dbReference type="Gramene" id="OGLUM06G13810.1">
    <property type="protein sequence ID" value="OGLUM06G13810.1"/>
    <property type="gene ID" value="OGLUM06G13810"/>
</dbReference>
<accession>A0A0E0A8X1</accession>
<dbReference type="Proteomes" id="UP000026961">
    <property type="component" value="Chromosome 6"/>
</dbReference>
<organism evidence="2">
    <name type="scientific">Oryza glumipatula</name>
    <dbReference type="NCBI Taxonomy" id="40148"/>
    <lineage>
        <taxon>Eukaryota</taxon>
        <taxon>Viridiplantae</taxon>
        <taxon>Streptophyta</taxon>
        <taxon>Embryophyta</taxon>
        <taxon>Tracheophyta</taxon>
        <taxon>Spermatophyta</taxon>
        <taxon>Magnoliopsida</taxon>
        <taxon>Liliopsida</taxon>
        <taxon>Poales</taxon>
        <taxon>Poaceae</taxon>
        <taxon>BOP clade</taxon>
        <taxon>Oryzoideae</taxon>
        <taxon>Oryzeae</taxon>
        <taxon>Oryzinae</taxon>
        <taxon>Oryza</taxon>
    </lineage>
</organism>
<feature type="region of interest" description="Disordered" evidence="1">
    <location>
        <begin position="140"/>
        <end position="159"/>
    </location>
</feature>
<dbReference type="HOGENOM" id="CLU_129525_0_0_1"/>
<name>A0A0E0A8X1_9ORYZ</name>
<feature type="compositionally biased region" description="Low complexity" evidence="1">
    <location>
        <begin position="33"/>
        <end position="43"/>
    </location>
</feature>
<evidence type="ECO:0000313" key="3">
    <source>
        <dbReference type="Proteomes" id="UP000026961"/>
    </source>
</evidence>
<sequence>MPGSGVTAGSSGGGSACPGTRQRGAAGSGDGGSAVARPAKEAAQGAAAASCQPGCRCGALNAKWVARWPGNRGAGGWHRSRSGGTVTGIGACPDGSAKGAGGGGSSSWLSVGTLALSGAPPLFCGEFLGWIEEAAHQRGSSGCRSNATQPGFSSGQIWRGGQRVVEWSGPKPALRGGG</sequence>
<proteinExistence type="predicted"/>
<evidence type="ECO:0000313" key="2">
    <source>
        <dbReference type="EnsemblPlants" id="OGLUM06G13810.1"/>
    </source>
</evidence>
<protein>
    <submittedName>
        <fullName evidence="2">Uncharacterized protein</fullName>
    </submittedName>
</protein>
<dbReference type="EnsemblPlants" id="OGLUM06G13810.1">
    <property type="protein sequence ID" value="OGLUM06G13810.1"/>
    <property type="gene ID" value="OGLUM06G13810"/>
</dbReference>
<keyword evidence="3" id="KW-1185">Reference proteome</keyword>
<dbReference type="AlphaFoldDB" id="A0A0E0A8X1"/>